<feature type="binding site" evidence="13">
    <location>
        <position position="262"/>
    </location>
    <ligand>
        <name>sn-glycerol 3-phosphate</name>
        <dbReference type="ChEBI" id="CHEBI:57597"/>
    </ligand>
</feature>
<dbReference type="InterPro" id="IPR006168">
    <property type="entry name" value="G3P_DH_NAD-dep"/>
</dbReference>
<keyword evidence="2 13" id="KW-0444">Lipid biosynthesis</keyword>
<evidence type="ECO:0000256" key="8">
    <source>
        <dbReference type="ARBA" id="ARBA00023264"/>
    </source>
</evidence>
<evidence type="ECO:0000256" key="1">
    <source>
        <dbReference type="ARBA" id="ARBA00011009"/>
    </source>
</evidence>
<dbReference type="Gene3D" id="3.40.50.720">
    <property type="entry name" value="NAD(P)-binding Rossmann-like Domain"/>
    <property type="match status" value="1"/>
</dbReference>
<dbReference type="PIRSF" id="PIRSF000114">
    <property type="entry name" value="Glycerol-3-P_dh"/>
    <property type="match status" value="1"/>
</dbReference>
<feature type="binding site" evidence="13">
    <location>
        <position position="263"/>
    </location>
    <ligand>
        <name>NADPH</name>
        <dbReference type="ChEBI" id="CHEBI:57783"/>
    </ligand>
</feature>
<keyword evidence="3 13" id="KW-0521">NADP</keyword>
<dbReference type="EMBL" id="AAPI01000002">
    <property type="protein sequence ID" value="EAS47627.1"/>
    <property type="molecule type" value="Genomic_DNA"/>
</dbReference>
<evidence type="ECO:0000256" key="18">
    <source>
        <dbReference type="SAM" id="Phobius"/>
    </source>
</evidence>
<comment type="caution">
    <text evidence="21">The sequence shown here is derived from an EMBL/GenBank/DDBJ whole genome shotgun (WGS) entry which is preliminary data.</text>
</comment>
<dbReference type="InterPro" id="IPR006109">
    <property type="entry name" value="G3P_DH_NAD-dep_C"/>
</dbReference>
<dbReference type="PANTHER" id="PTHR11728">
    <property type="entry name" value="GLYCEROL-3-PHOSPHATE DEHYDROGENASE"/>
    <property type="match status" value="1"/>
</dbReference>
<dbReference type="NCBIfam" id="NF000946">
    <property type="entry name" value="PRK00094.2-4"/>
    <property type="match status" value="1"/>
</dbReference>
<evidence type="ECO:0000259" key="19">
    <source>
        <dbReference type="Pfam" id="PF01210"/>
    </source>
</evidence>
<dbReference type="GO" id="GO:0141152">
    <property type="term" value="F:glycerol-3-phosphate dehydrogenase (NAD+) activity"/>
    <property type="evidence" value="ECO:0007669"/>
    <property type="project" value="RHEA"/>
</dbReference>
<keyword evidence="5 13" id="KW-0520">NAD</keyword>
<feature type="binding site" evidence="13">
    <location>
        <position position="148"/>
    </location>
    <ligand>
        <name>NADPH</name>
        <dbReference type="ChEBI" id="CHEBI:57783"/>
    </ligand>
</feature>
<feature type="binding site" evidence="16">
    <location>
        <begin position="18"/>
        <end position="23"/>
    </location>
    <ligand>
        <name>NAD(+)</name>
        <dbReference type="ChEBI" id="CHEBI:57540"/>
    </ligand>
</feature>
<comment type="similarity">
    <text evidence="1 13 17">Belongs to the NAD-dependent glycerol-3-phosphate dehydrogenase family.</text>
</comment>
<feature type="binding site" evidence="13">
    <location>
        <position position="264"/>
    </location>
    <ligand>
        <name>sn-glycerol 3-phosphate</name>
        <dbReference type="ChEBI" id="CHEBI:57597"/>
    </ligand>
</feature>
<evidence type="ECO:0000256" key="6">
    <source>
        <dbReference type="ARBA" id="ARBA00023098"/>
    </source>
</evidence>
<comment type="caution">
    <text evidence="13">Lacks conserved residue(s) required for the propagation of feature annotation.</text>
</comment>
<feature type="binding site" evidence="13">
    <location>
        <position position="42"/>
    </location>
    <ligand>
        <name>NADPH</name>
        <dbReference type="ChEBI" id="CHEBI:57783"/>
    </ligand>
</feature>
<dbReference type="AlphaFoldDB" id="Q1YT60"/>
<keyword evidence="13" id="KW-0963">Cytoplasm</keyword>
<dbReference type="GO" id="GO:0046168">
    <property type="term" value="P:glycerol-3-phosphate catabolic process"/>
    <property type="evidence" value="ECO:0007669"/>
    <property type="project" value="InterPro"/>
</dbReference>
<dbReference type="GO" id="GO:0051287">
    <property type="term" value="F:NAD binding"/>
    <property type="evidence" value="ECO:0007669"/>
    <property type="project" value="InterPro"/>
</dbReference>
<name>Q1YT60_9GAMM</name>
<feature type="binding site" evidence="13">
    <location>
        <position position="252"/>
    </location>
    <ligand>
        <name>sn-glycerol 3-phosphate</name>
        <dbReference type="ChEBI" id="CHEBI:57597"/>
    </ligand>
</feature>
<dbReference type="UniPathway" id="UPA00940"/>
<evidence type="ECO:0000256" key="5">
    <source>
        <dbReference type="ARBA" id="ARBA00023027"/>
    </source>
</evidence>
<feature type="binding site" evidence="13">
    <location>
        <position position="116"/>
    </location>
    <ligand>
        <name>NADPH</name>
        <dbReference type="ChEBI" id="CHEBI:57783"/>
    </ligand>
</feature>
<feature type="binding site" evidence="13">
    <location>
        <position position="199"/>
    </location>
    <ligand>
        <name>sn-glycerol 3-phosphate</name>
        <dbReference type="ChEBI" id="CHEBI:57597"/>
    </ligand>
</feature>
<feature type="binding site" evidence="13">
    <location>
        <position position="22"/>
    </location>
    <ligand>
        <name>NADPH</name>
        <dbReference type="ChEBI" id="CHEBI:57783"/>
    </ligand>
</feature>
<evidence type="ECO:0000256" key="3">
    <source>
        <dbReference type="ARBA" id="ARBA00022857"/>
    </source>
</evidence>
<dbReference type="FunFam" id="3.40.50.720:FF:000019">
    <property type="entry name" value="Glycerol-3-phosphate dehydrogenase [NAD(P)+]"/>
    <property type="match status" value="1"/>
</dbReference>
<evidence type="ECO:0000256" key="14">
    <source>
        <dbReference type="PIRSR" id="PIRSR000114-1"/>
    </source>
</evidence>
<comment type="pathway">
    <text evidence="13">Membrane lipid metabolism; glycerophospholipid metabolism.</text>
</comment>
<evidence type="ECO:0000256" key="15">
    <source>
        <dbReference type="PIRSR" id="PIRSR000114-2"/>
    </source>
</evidence>
<evidence type="ECO:0000256" key="7">
    <source>
        <dbReference type="ARBA" id="ARBA00023209"/>
    </source>
</evidence>
<organism evidence="21 22">
    <name type="scientific">gamma proteobacterium HTCC2207</name>
    <dbReference type="NCBI Taxonomy" id="314287"/>
    <lineage>
        <taxon>Bacteria</taxon>
        <taxon>Pseudomonadati</taxon>
        <taxon>Pseudomonadota</taxon>
        <taxon>Gammaproteobacteria</taxon>
        <taxon>Cellvibrionales</taxon>
        <taxon>Porticoccaceae</taxon>
        <taxon>SAR92 clade</taxon>
    </lineage>
</organism>
<keyword evidence="18" id="KW-0812">Transmembrane</keyword>
<dbReference type="HAMAP" id="MF_00394">
    <property type="entry name" value="NAD_Glyc3P_dehydrog"/>
    <property type="match status" value="1"/>
</dbReference>
<keyword evidence="4 13" id="KW-0560">Oxidoreductase</keyword>
<dbReference type="Gene3D" id="1.10.1040.10">
    <property type="entry name" value="N-(1-d-carboxylethyl)-l-norvaline Dehydrogenase, domain 2"/>
    <property type="match status" value="1"/>
</dbReference>
<protein>
    <recommendedName>
        <fullName evidence="11 13">Glycerol-3-phosphate dehydrogenase [NAD(P)+]</fullName>
        <ecNumber evidence="10 13">1.1.1.94</ecNumber>
    </recommendedName>
    <alternativeName>
        <fullName evidence="13">NAD(P)(+)-dependent glycerol-3-phosphate dehydrogenase</fullName>
    </alternativeName>
    <alternativeName>
        <fullName evidence="12 13">NAD(P)H-dependent dihydroxyacetone-phosphate reductase</fullName>
    </alternativeName>
</protein>
<feature type="domain" description="Glycerol-3-phosphate dehydrogenase NAD-dependent C-terminal" evidence="20">
    <location>
        <begin position="188"/>
        <end position="326"/>
    </location>
</feature>
<evidence type="ECO:0000256" key="11">
    <source>
        <dbReference type="ARBA" id="ARBA00069372"/>
    </source>
</evidence>
<dbReference type="SUPFAM" id="SSF48179">
    <property type="entry name" value="6-phosphogluconate dehydrogenase C-terminal domain-like"/>
    <property type="match status" value="1"/>
</dbReference>
<dbReference type="GO" id="GO:0046474">
    <property type="term" value="P:glycerophospholipid biosynthetic process"/>
    <property type="evidence" value="ECO:0007669"/>
    <property type="project" value="TreeGrafter"/>
</dbReference>
<dbReference type="Proteomes" id="UP000005555">
    <property type="component" value="Unassembled WGS sequence"/>
</dbReference>
<dbReference type="STRING" id="314287.GB2207_02447"/>
<evidence type="ECO:0000256" key="12">
    <source>
        <dbReference type="ARBA" id="ARBA00080511"/>
    </source>
</evidence>
<dbReference type="GO" id="GO:0141153">
    <property type="term" value="F:glycerol-3-phosphate dehydrogenase (NADP+) activity"/>
    <property type="evidence" value="ECO:0007669"/>
    <property type="project" value="RHEA"/>
</dbReference>
<feature type="binding site" evidence="13">
    <location>
        <position position="59"/>
    </location>
    <ligand>
        <name>NADPH</name>
        <dbReference type="ChEBI" id="CHEBI:57783"/>
    </ligand>
</feature>
<keyword evidence="8 13" id="KW-1208">Phospholipid metabolism</keyword>
<evidence type="ECO:0000256" key="9">
    <source>
        <dbReference type="ARBA" id="ARBA00052716"/>
    </source>
</evidence>
<dbReference type="InterPro" id="IPR011128">
    <property type="entry name" value="G3P_DH_NAD-dep_N"/>
</dbReference>
<dbReference type="InterPro" id="IPR013328">
    <property type="entry name" value="6PGD_dom2"/>
</dbReference>
<sequence length="349" mass="37670">MEQGFLTTNNNYKIAVLGAGSFGTVIANMLAVNGFATTLWMRSDKQLQAINSIGENAAYLPGYQFDPTLRFTTELEQALEGADTVFFAVPSSALRQVAKLAKAWINTDALLISTAKGIEADSFALPSQILEQELPDAKVGVLSGPNLAKEIASYEITATVIASEHDEVCIRAQEILASKYFRIYANHDRYGVELAGALKNIYAIVAGIAEAMKVGQNTKSVVLTRSLAEMSRFACQLGADPLTFLGLSGVGDLYVTCSSPLSRNFRIGVALGSGNSLDQAIIDVGQVAEGVNTTKLVKERADELGIYMPLASALYATMFEQRPIVESLRTMMVAEQNTDVEFMVKPNDR</sequence>
<feature type="active site" description="Proton acceptor" evidence="13 14">
    <location>
        <position position="199"/>
    </location>
</feature>
<comment type="catalytic activity">
    <reaction evidence="9">
        <text>sn-glycerol 3-phosphate + NADP(+) = dihydroxyacetone phosphate + NADPH + H(+)</text>
        <dbReference type="Rhea" id="RHEA:11096"/>
        <dbReference type="ChEBI" id="CHEBI:15378"/>
        <dbReference type="ChEBI" id="CHEBI:57597"/>
        <dbReference type="ChEBI" id="CHEBI:57642"/>
        <dbReference type="ChEBI" id="CHEBI:57783"/>
        <dbReference type="ChEBI" id="CHEBI:58349"/>
        <dbReference type="EC" id="1.1.1.94"/>
    </reaction>
    <physiologicalReaction direction="right-to-left" evidence="9">
        <dbReference type="Rhea" id="RHEA:11098"/>
    </physiologicalReaction>
</comment>
<feature type="binding site" evidence="15">
    <location>
        <begin position="263"/>
        <end position="264"/>
    </location>
    <ligand>
        <name>substrate</name>
    </ligand>
</feature>
<proteinExistence type="inferred from homology"/>
<dbReference type="HOGENOM" id="CLU_033449_0_2_6"/>
<dbReference type="GO" id="GO:0046167">
    <property type="term" value="P:glycerol-3-phosphate biosynthetic process"/>
    <property type="evidence" value="ECO:0007669"/>
    <property type="project" value="UniProtKB-UniRule"/>
</dbReference>
<dbReference type="Pfam" id="PF07479">
    <property type="entry name" value="NAD_Gly3P_dh_C"/>
    <property type="match status" value="1"/>
</dbReference>
<feature type="domain" description="Glycerol-3-phosphate dehydrogenase NAD-dependent N-terminal" evidence="19">
    <location>
        <begin position="13"/>
        <end position="168"/>
    </location>
</feature>
<dbReference type="NCBIfam" id="NF000942">
    <property type="entry name" value="PRK00094.1-4"/>
    <property type="match status" value="1"/>
</dbReference>
<feature type="binding site" evidence="13">
    <location>
        <position position="263"/>
    </location>
    <ligand>
        <name>sn-glycerol 3-phosphate</name>
        <dbReference type="ChEBI" id="CHEBI:57597"/>
    </ligand>
</feature>
<feature type="binding site" evidence="13">
    <location>
        <position position="21"/>
    </location>
    <ligand>
        <name>NADPH</name>
        <dbReference type="ChEBI" id="CHEBI:57783"/>
    </ligand>
</feature>
<evidence type="ECO:0000256" key="17">
    <source>
        <dbReference type="RuleBase" id="RU000437"/>
    </source>
</evidence>
<feature type="binding site" evidence="16">
    <location>
        <position position="148"/>
    </location>
    <ligand>
        <name>NAD(+)</name>
        <dbReference type="ChEBI" id="CHEBI:57540"/>
    </ligand>
</feature>
<dbReference type="InterPro" id="IPR036291">
    <property type="entry name" value="NAD(P)-bd_dom_sf"/>
</dbReference>
<dbReference type="Pfam" id="PF01210">
    <property type="entry name" value="NAD_Gly3P_dh_N"/>
    <property type="match status" value="1"/>
</dbReference>
<dbReference type="FunFam" id="1.10.1040.10:FF:000001">
    <property type="entry name" value="Glycerol-3-phosphate dehydrogenase [NAD(P)+]"/>
    <property type="match status" value="1"/>
</dbReference>
<feature type="binding site" evidence="13">
    <location>
        <position position="287"/>
    </location>
    <ligand>
        <name>NADPH</name>
        <dbReference type="ChEBI" id="CHEBI:57783"/>
    </ligand>
</feature>
<dbReference type="GO" id="GO:0005975">
    <property type="term" value="P:carbohydrate metabolic process"/>
    <property type="evidence" value="ECO:0007669"/>
    <property type="project" value="InterPro"/>
</dbReference>
<evidence type="ECO:0000313" key="22">
    <source>
        <dbReference type="Proteomes" id="UP000005555"/>
    </source>
</evidence>
<keyword evidence="7 13" id="KW-0594">Phospholipid biosynthesis</keyword>
<evidence type="ECO:0000256" key="2">
    <source>
        <dbReference type="ARBA" id="ARBA00022516"/>
    </source>
</evidence>
<feature type="binding site" evidence="13">
    <location>
        <position position="289"/>
    </location>
    <ligand>
        <name>NADPH</name>
        <dbReference type="ChEBI" id="CHEBI:57783"/>
    </ligand>
</feature>
<keyword evidence="22" id="KW-1185">Reference proteome</keyword>
<feature type="binding site" evidence="13">
    <location>
        <position position="144"/>
    </location>
    <ligand>
        <name>sn-glycerol 3-phosphate</name>
        <dbReference type="ChEBI" id="CHEBI:57597"/>
    </ligand>
</feature>
<evidence type="ECO:0000256" key="13">
    <source>
        <dbReference type="HAMAP-Rule" id="MF_00394"/>
    </source>
</evidence>
<keyword evidence="13" id="KW-0547">Nucleotide-binding</keyword>
<evidence type="ECO:0000259" key="20">
    <source>
        <dbReference type="Pfam" id="PF07479"/>
    </source>
</evidence>
<evidence type="ECO:0000256" key="4">
    <source>
        <dbReference type="ARBA" id="ARBA00023002"/>
    </source>
</evidence>
<reference evidence="21 22" key="1">
    <citation type="submission" date="2006-03" db="EMBL/GenBank/DDBJ databases">
        <authorList>
            <person name="Giovannoni S.J."/>
            <person name="Cho J.-C."/>
            <person name="Ferriera S."/>
            <person name="Johnson J."/>
            <person name="Kravitz S."/>
            <person name="Halpern A."/>
            <person name="Remington K."/>
            <person name="Beeson K."/>
            <person name="Tran B."/>
            <person name="Rogers Y.-H."/>
            <person name="Friedman R."/>
            <person name="Venter J.C."/>
        </authorList>
    </citation>
    <scope>NUCLEOTIDE SEQUENCE [LARGE SCALE GENOMIC DNA]</scope>
    <source>
        <strain evidence="21 22">HTCC2207</strain>
    </source>
</reference>
<dbReference type="GO" id="GO:0005829">
    <property type="term" value="C:cytosol"/>
    <property type="evidence" value="ECO:0007669"/>
    <property type="project" value="TreeGrafter"/>
</dbReference>
<evidence type="ECO:0000256" key="10">
    <source>
        <dbReference type="ARBA" id="ARBA00066687"/>
    </source>
</evidence>
<feature type="binding site" evidence="13">
    <location>
        <position position="116"/>
    </location>
    <ligand>
        <name>sn-glycerol 3-phosphate</name>
        <dbReference type="ChEBI" id="CHEBI:57597"/>
    </ligand>
</feature>
<evidence type="ECO:0000313" key="21">
    <source>
        <dbReference type="EMBL" id="EAS47627.1"/>
    </source>
</evidence>
<dbReference type="eggNOG" id="COG0240">
    <property type="taxonomic scope" value="Bacteria"/>
</dbReference>
<keyword evidence="18" id="KW-1133">Transmembrane helix</keyword>
<dbReference type="PANTHER" id="PTHR11728:SF1">
    <property type="entry name" value="GLYCEROL-3-PHOSPHATE DEHYDROGENASE [NAD(+)] 2, CHLOROPLASTIC"/>
    <property type="match status" value="1"/>
</dbReference>
<evidence type="ECO:0000256" key="16">
    <source>
        <dbReference type="PIRSR" id="PIRSR000114-3"/>
    </source>
</evidence>
<feature type="transmembrane region" description="Helical" evidence="18">
    <location>
        <begin position="12"/>
        <end position="36"/>
    </location>
</feature>
<comment type="catalytic activity">
    <reaction evidence="13">
        <text>sn-glycerol 3-phosphate + NAD(+) = dihydroxyacetone phosphate + NADH + H(+)</text>
        <dbReference type="Rhea" id="RHEA:11092"/>
        <dbReference type="ChEBI" id="CHEBI:15378"/>
        <dbReference type="ChEBI" id="CHEBI:57540"/>
        <dbReference type="ChEBI" id="CHEBI:57597"/>
        <dbReference type="ChEBI" id="CHEBI:57642"/>
        <dbReference type="ChEBI" id="CHEBI:57945"/>
        <dbReference type="EC" id="1.1.1.94"/>
    </reaction>
</comment>
<dbReference type="InterPro" id="IPR008927">
    <property type="entry name" value="6-PGluconate_DH-like_C_sf"/>
</dbReference>
<keyword evidence="6 13" id="KW-0443">Lipid metabolism</keyword>
<feature type="binding site" evidence="15">
    <location>
        <position position="116"/>
    </location>
    <ligand>
        <name>substrate</name>
    </ligand>
</feature>
<dbReference type="PRINTS" id="PR00077">
    <property type="entry name" value="GPDHDRGNASE"/>
</dbReference>
<accession>Q1YT60</accession>
<comment type="subcellular location">
    <subcellularLocation>
        <location evidence="13">Cytoplasm</location>
    </subcellularLocation>
</comment>
<dbReference type="SUPFAM" id="SSF51735">
    <property type="entry name" value="NAD(P)-binding Rossmann-fold domains"/>
    <property type="match status" value="1"/>
</dbReference>
<dbReference type="EC" id="1.1.1.94" evidence="10 13"/>
<comment type="function">
    <text evidence="13">Catalyzes the reduction of the glycolytic intermediate dihydroxyacetone phosphate (DHAP) to sn-glycerol 3-phosphate (G3P), the key precursor for phospholipid synthesis.</text>
</comment>
<feature type="binding site" evidence="16">
    <location>
        <position position="263"/>
    </location>
    <ligand>
        <name>NAD(+)</name>
        <dbReference type="ChEBI" id="CHEBI:57540"/>
    </ligand>
</feature>
<keyword evidence="18" id="KW-0472">Membrane</keyword>
<dbReference type="NCBIfam" id="NF000940">
    <property type="entry name" value="PRK00094.1-2"/>
    <property type="match status" value="1"/>
</dbReference>
<gene>
    <name evidence="13" type="primary">gpsA</name>
    <name evidence="21" type="ORF">GB2207_02447</name>
</gene>